<evidence type="ECO:0000313" key="1">
    <source>
        <dbReference type="EMBL" id="PSR20196.1"/>
    </source>
</evidence>
<evidence type="ECO:0000313" key="2">
    <source>
        <dbReference type="Proteomes" id="UP000241848"/>
    </source>
</evidence>
<reference evidence="1 2" key="1">
    <citation type="journal article" date="2014" name="BMC Genomics">
        <title>Comparison of environmental and isolate Sulfobacillus genomes reveals diverse carbon, sulfur, nitrogen, and hydrogen metabolisms.</title>
        <authorList>
            <person name="Justice N.B."/>
            <person name="Norman A."/>
            <person name="Brown C.T."/>
            <person name="Singh A."/>
            <person name="Thomas B.C."/>
            <person name="Banfield J.F."/>
        </authorList>
    </citation>
    <scope>NUCLEOTIDE SEQUENCE [LARGE SCALE GENOMIC DNA]</scope>
    <source>
        <strain evidence="1">AMDSBA3</strain>
    </source>
</reference>
<proteinExistence type="predicted"/>
<accession>A0A2T2WD87</accession>
<comment type="caution">
    <text evidence="1">The sequence shown here is derived from an EMBL/GenBank/DDBJ whole genome shotgun (WGS) entry which is preliminary data.</text>
</comment>
<dbReference type="EMBL" id="PXYV01000078">
    <property type="protein sequence ID" value="PSR20196.1"/>
    <property type="molecule type" value="Genomic_DNA"/>
</dbReference>
<gene>
    <name evidence="1" type="ORF">C7B45_16045</name>
</gene>
<name>A0A2T2WD87_9FIRM</name>
<organism evidence="1 2">
    <name type="scientific">Sulfobacillus acidophilus</name>
    <dbReference type="NCBI Taxonomy" id="53633"/>
    <lineage>
        <taxon>Bacteria</taxon>
        <taxon>Bacillati</taxon>
        <taxon>Bacillota</taxon>
        <taxon>Clostridia</taxon>
        <taxon>Eubacteriales</taxon>
        <taxon>Clostridiales Family XVII. Incertae Sedis</taxon>
        <taxon>Sulfobacillus</taxon>
    </lineage>
</organism>
<protein>
    <submittedName>
        <fullName evidence="1">Uncharacterized protein</fullName>
    </submittedName>
</protein>
<sequence length="301" mass="32273">MTGLVWYATAQVERYAPSPPSANLAPHPNFNRVCAVIGEASSACTAATVSALDQARRDEGIGPLYLPRTWSKLTPAEQLFVIVNLERTARGEVPITGLTAGLDNVAAAGARSQQDPLVGMPAAPVVSVWARTPGPLASDYDWMYDDGFGGVGRTLNVDCTSAMAPGCWEHRANILAEWRTRLLAGIPGTWYLAAGAAQVTVSVGLPFSGPREESDALLVTAYPSPPTYVYTWRQALAAGAGNPRRGWSPVAPSWLKWVRIGLDADRVPLVMTAVLVAGLSVWTLKRLPLRTVSARSRSRWP</sequence>
<dbReference type="Proteomes" id="UP000241848">
    <property type="component" value="Unassembled WGS sequence"/>
</dbReference>
<dbReference type="AlphaFoldDB" id="A0A2T2WD87"/>